<dbReference type="PANTHER" id="PTHR46328">
    <property type="entry name" value="FAR-RED IMPAIRED RESPONSIVE (FAR1) FAMILY PROTEIN-RELATED"/>
    <property type="match status" value="1"/>
</dbReference>
<dbReference type="Proteomes" id="UP000789396">
    <property type="component" value="Unassembled WGS sequence"/>
</dbReference>
<comment type="caution">
    <text evidence="2">The sequence shown here is derived from an EMBL/GenBank/DDBJ whole genome shotgun (WGS) entry which is preliminary data.</text>
</comment>
<dbReference type="AlphaFoldDB" id="A0A9N9EB18"/>
<dbReference type="PANTHER" id="PTHR46328:SF39">
    <property type="entry name" value="PROTEIN FAR1-RELATED SEQUENCE 5-LIKE"/>
    <property type="match status" value="1"/>
</dbReference>
<evidence type="ECO:0000313" key="2">
    <source>
        <dbReference type="EMBL" id="CAG8666976.1"/>
    </source>
</evidence>
<evidence type="ECO:0000256" key="1">
    <source>
        <dbReference type="SAM" id="MobiDB-lite"/>
    </source>
</evidence>
<dbReference type="OrthoDB" id="2427326at2759"/>
<proteinExistence type="predicted"/>
<protein>
    <submittedName>
        <fullName evidence="2">1263_t:CDS:1</fullName>
    </submittedName>
</protein>
<reference evidence="2" key="1">
    <citation type="submission" date="2021-06" db="EMBL/GenBank/DDBJ databases">
        <authorList>
            <person name="Kallberg Y."/>
            <person name="Tangrot J."/>
            <person name="Rosling A."/>
        </authorList>
    </citation>
    <scope>NUCLEOTIDE SEQUENCE</scope>
    <source>
        <strain evidence="2">IN212</strain>
    </source>
</reference>
<organism evidence="2 3">
    <name type="scientific">Racocetra fulgida</name>
    <dbReference type="NCBI Taxonomy" id="60492"/>
    <lineage>
        <taxon>Eukaryota</taxon>
        <taxon>Fungi</taxon>
        <taxon>Fungi incertae sedis</taxon>
        <taxon>Mucoromycota</taxon>
        <taxon>Glomeromycotina</taxon>
        <taxon>Glomeromycetes</taxon>
        <taxon>Diversisporales</taxon>
        <taxon>Gigasporaceae</taxon>
        <taxon>Racocetra</taxon>
    </lineage>
</organism>
<feature type="region of interest" description="Disordered" evidence="1">
    <location>
        <begin position="329"/>
        <end position="348"/>
    </location>
</feature>
<name>A0A9N9EB18_9GLOM</name>
<accession>A0A9N9EB18</accession>
<evidence type="ECO:0000313" key="3">
    <source>
        <dbReference type="Proteomes" id="UP000789396"/>
    </source>
</evidence>
<feature type="non-terminal residue" evidence="2">
    <location>
        <position position="394"/>
    </location>
</feature>
<feature type="compositionally biased region" description="Basic and acidic residues" evidence="1">
    <location>
        <begin position="1"/>
        <end position="17"/>
    </location>
</feature>
<gene>
    <name evidence="2" type="ORF">RFULGI_LOCUS9075</name>
</gene>
<feature type="region of interest" description="Disordered" evidence="1">
    <location>
        <begin position="1"/>
        <end position="28"/>
    </location>
</feature>
<dbReference type="EMBL" id="CAJVPZ010015539">
    <property type="protein sequence ID" value="CAG8666976.1"/>
    <property type="molecule type" value="Genomic_DNA"/>
</dbReference>
<keyword evidence="3" id="KW-1185">Reference proteome</keyword>
<sequence>MYSKDHPEAYLKDHPEAKAQAISEAETQPISEAKTQLISETRVEAQPISKAETRFIFRAKIEAQPIFEAQPISETQPISEAQPIFEAQLYTNSYDDLYEDSCEDELEDSALKDIYSGQTFVSFEVLEQCLKRYATQAGFEIRTVRSEKEEDRESTHIDCEFLVNTSYRKSVNLVFVNKFVSTHNHDLQNQDSLQEFLPVLQLKDINITVQNSDEYSVGFFEDDYKEPQILISMVLENCLEGILDEIWKDESEIQTSTFQTLNIIRGQEMIDESVTSFDSKKDIYGCGIGLCKKALNLAISNDSSQAFEELLRQFIEKQNVSMAQNNNKSIESHKDSNNAYNIMDPRQHKGKGRLQIKDTCQLLKINNVLHVNLGIMTQETALIKIASMIKKIIR</sequence>